<keyword evidence="3" id="KW-1185">Reference proteome</keyword>
<dbReference type="Proteomes" id="UP001523550">
    <property type="component" value="Unassembled WGS sequence"/>
</dbReference>
<dbReference type="Pfam" id="PF13723">
    <property type="entry name" value="Ketoacyl-synt_2"/>
    <property type="match status" value="1"/>
</dbReference>
<protein>
    <recommendedName>
        <fullName evidence="1">Beta-ketoacyl synthase-like N-terminal domain-containing protein</fullName>
    </recommendedName>
</protein>
<gene>
    <name evidence="2" type="ORF">J2T60_001731</name>
</gene>
<accession>A0ABT1G8T8</accession>
<dbReference type="EMBL" id="JALJYF010000002">
    <property type="protein sequence ID" value="MCP1727731.1"/>
    <property type="molecule type" value="Genomic_DNA"/>
</dbReference>
<feature type="domain" description="Beta-ketoacyl synthase-like N-terminal" evidence="1">
    <location>
        <begin position="28"/>
        <end position="198"/>
    </location>
</feature>
<name>A0ABT1G8T8_9GAMM</name>
<dbReference type="RefSeq" id="WP_253448421.1">
    <property type="nucleotide sequence ID" value="NZ_JALJYF010000002.1"/>
</dbReference>
<reference evidence="2 3" key="1">
    <citation type="submission" date="2022-03" db="EMBL/GenBank/DDBJ databases">
        <title>Genomic Encyclopedia of Type Strains, Phase III (KMG-III): the genomes of soil and plant-associated and newly described type strains.</title>
        <authorList>
            <person name="Whitman W."/>
        </authorList>
    </citation>
    <scope>NUCLEOTIDE SEQUENCE [LARGE SCALE GENOMIC DNA]</scope>
    <source>
        <strain evidence="2 3">BSker1</strain>
    </source>
</reference>
<evidence type="ECO:0000259" key="1">
    <source>
        <dbReference type="Pfam" id="PF13723"/>
    </source>
</evidence>
<dbReference type="InterPro" id="IPR014030">
    <property type="entry name" value="Ketoacyl_synth_N"/>
</dbReference>
<proteinExistence type="predicted"/>
<comment type="caution">
    <text evidence="2">The sequence shown here is derived from an EMBL/GenBank/DDBJ whole genome shotgun (WGS) entry which is preliminary data.</text>
</comment>
<evidence type="ECO:0000313" key="2">
    <source>
        <dbReference type="EMBL" id="MCP1727731.1"/>
    </source>
</evidence>
<organism evidence="2 3">
    <name type="scientific">Natronospira proteinivora</name>
    <dbReference type="NCBI Taxonomy" id="1807133"/>
    <lineage>
        <taxon>Bacteria</taxon>
        <taxon>Pseudomonadati</taxon>
        <taxon>Pseudomonadota</taxon>
        <taxon>Gammaproteobacteria</taxon>
        <taxon>Natronospirales</taxon>
        <taxon>Natronospiraceae</taxon>
        <taxon>Natronospira</taxon>
    </lineage>
</organism>
<sequence>MNNNSTEIDFRLRDWQAWAPGMSSHKDWLAWIERGGPPAGEERADVSFLPAMQRRRLGPMARMVFRVMEDTLHDADDHAPMVFASRHGELARSYSLLQSLAEGEPLSPRDFSLSVHNAILGLHSIARKNREPATAVAAGLDTLPAGLLETAVQAAVSQRDCLMVWAEQSIPAFYRHYLPEDAPVACLALRVAPKEDTQAGPLFRLAWRAVPPGDPAGETAVLQSMLTGLVRPQGRGDWRSERRAWQLEPVHVAA</sequence>
<evidence type="ECO:0000313" key="3">
    <source>
        <dbReference type="Proteomes" id="UP001523550"/>
    </source>
</evidence>